<dbReference type="SMART" id="SM00342">
    <property type="entry name" value="HTH_ARAC"/>
    <property type="match status" value="1"/>
</dbReference>
<dbReference type="PROSITE" id="PS01124">
    <property type="entry name" value="HTH_ARAC_FAMILY_2"/>
    <property type="match status" value="1"/>
</dbReference>
<dbReference type="Pfam" id="PF12833">
    <property type="entry name" value="HTH_18"/>
    <property type="match status" value="1"/>
</dbReference>
<dbReference type="PANTHER" id="PTHR43436:SF1">
    <property type="entry name" value="TRANSCRIPTIONAL REGULATORY PROTEIN"/>
    <property type="match status" value="1"/>
</dbReference>
<sequence length="319" mass="35122">MLQRVHPPVPDADDDRVEAARRSLAAAIQQRAPEGQLFRLPDLPNLAMFRSGTSAGPVCGIYETGVALIVQGSKRVLLGNDSFVYGPDHFLIASLNLPAVAQILEATPERPYLSVMLRLDAHEIAQLMMDGHVPPPRPQAAERAMGTGRVTPALLGAFQRLVALLDEPTSIPALAPLIQREIVYRLLMSEQGDKLRQIGSAGSQSHQIGRAIDWLKTHFAEPLRVEALAEMVRMSPSTFHHHFRALTAMSPLQYQKWLRLTEARRLMLADRIDASTAAFRVGYESPSQFSREYSRQFGAPPMRDIAGLRGQPQAADSAA</sequence>
<organism evidence="4 5">
    <name type="scientific">Ideonella lacteola</name>
    <dbReference type="NCBI Taxonomy" id="2984193"/>
    <lineage>
        <taxon>Bacteria</taxon>
        <taxon>Pseudomonadati</taxon>
        <taxon>Pseudomonadota</taxon>
        <taxon>Betaproteobacteria</taxon>
        <taxon>Burkholderiales</taxon>
        <taxon>Sphaerotilaceae</taxon>
        <taxon>Ideonella</taxon>
    </lineage>
</organism>
<feature type="domain" description="HTH araC/xylS-type" evidence="3">
    <location>
        <begin position="209"/>
        <end position="307"/>
    </location>
</feature>
<name>A0ABU9C197_9BURK</name>
<accession>A0ABU9C197</accession>
<dbReference type="InterPro" id="IPR009594">
    <property type="entry name" value="Tscrpt_reg_HTH_AraC_N"/>
</dbReference>
<evidence type="ECO:0000256" key="2">
    <source>
        <dbReference type="ARBA" id="ARBA00023163"/>
    </source>
</evidence>
<keyword evidence="5" id="KW-1185">Reference proteome</keyword>
<comment type="caution">
    <text evidence="4">The sequence shown here is derived from an EMBL/GenBank/DDBJ whole genome shotgun (WGS) entry which is preliminary data.</text>
</comment>
<dbReference type="InterPro" id="IPR009057">
    <property type="entry name" value="Homeodomain-like_sf"/>
</dbReference>
<evidence type="ECO:0000256" key="1">
    <source>
        <dbReference type="ARBA" id="ARBA00023015"/>
    </source>
</evidence>
<dbReference type="Proteomes" id="UP001371218">
    <property type="component" value="Unassembled WGS sequence"/>
</dbReference>
<dbReference type="EMBL" id="JBBUTG010000031">
    <property type="protein sequence ID" value="MEK8034610.1"/>
    <property type="molecule type" value="Genomic_DNA"/>
</dbReference>
<dbReference type="Gene3D" id="1.10.10.60">
    <property type="entry name" value="Homeodomain-like"/>
    <property type="match status" value="2"/>
</dbReference>
<keyword evidence="2" id="KW-0804">Transcription</keyword>
<evidence type="ECO:0000313" key="5">
    <source>
        <dbReference type="Proteomes" id="UP001371218"/>
    </source>
</evidence>
<dbReference type="SUPFAM" id="SSF46689">
    <property type="entry name" value="Homeodomain-like"/>
    <property type="match status" value="2"/>
</dbReference>
<keyword evidence="1" id="KW-0805">Transcription regulation</keyword>
<dbReference type="PANTHER" id="PTHR43436">
    <property type="entry name" value="ARAC-FAMILY TRANSCRIPTIONAL REGULATOR"/>
    <property type="match status" value="1"/>
</dbReference>
<reference evidence="4 5" key="1">
    <citation type="submission" date="2024-04" db="EMBL/GenBank/DDBJ databases">
        <title>Novel species of the genus Ideonella isolated from streams.</title>
        <authorList>
            <person name="Lu H."/>
        </authorList>
    </citation>
    <scope>NUCLEOTIDE SEQUENCE [LARGE SCALE GENOMIC DNA]</scope>
    <source>
        <strain evidence="4 5">DXS29W</strain>
    </source>
</reference>
<protein>
    <submittedName>
        <fullName evidence="4">AraC family transcriptional regulator</fullName>
    </submittedName>
</protein>
<evidence type="ECO:0000313" key="4">
    <source>
        <dbReference type="EMBL" id="MEK8034610.1"/>
    </source>
</evidence>
<gene>
    <name evidence="4" type="ORF">AACH06_27660</name>
</gene>
<proteinExistence type="predicted"/>
<evidence type="ECO:0000259" key="3">
    <source>
        <dbReference type="PROSITE" id="PS01124"/>
    </source>
</evidence>
<dbReference type="RefSeq" id="WP_341429038.1">
    <property type="nucleotide sequence ID" value="NZ_JBBUTG010000031.1"/>
</dbReference>
<dbReference type="InterPro" id="IPR018060">
    <property type="entry name" value="HTH_AraC"/>
</dbReference>
<dbReference type="Pfam" id="PF06719">
    <property type="entry name" value="AraC_N"/>
    <property type="match status" value="1"/>
</dbReference>